<evidence type="ECO:0000259" key="16">
    <source>
        <dbReference type="Pfam" id="PF07687"/>
    </source>
</evidence>
<comment type="cofactor">
    <cofactor evidence="15">
        <name>Zn(2+)</name>
        <dbReference type="ChEBI" id="CHEBI:29105"/>
    </cofactor>
    <cofactor evidence="15">
        <name>Co(2+)</name>
        <dbReference type="ChEBI" id="CHEBI:48828"/>
    </cofactor>
    <text evidence="15">Binds 2 Zn(2+) or Co(2+) ions per subunit.</text>
</comment>
<feature type="binding site" evidence="15">
    <location>
        <position position="144"/>
    </location>
    <ligand>
        <name>Zn(2+)</name>
        <dbReference type="ChEBI" id="CHEBI:29105"/>
        <label>2</label>
    </ligand>
</feature>
<feature type="binding site" evidence="15">
    <location>
        <position position="109"/>
    </location>
    <ligand>
        <name>Zn(2+)</name>
        <dbReference type="ChEBI" id="CHEBI:29105"/>
        <label>2</label>
    </ligand>
</feature>
<dbReference type="RefSeq" id="WP_089516621.1">
    <property type="nucleotide sequence ID" value="NZ_NJGG01000003.1"/>
</dbReference>
<comment type="subunit">
    <text evidence="3 15">Homodimer.</text>
</comment>
<accession>A0A229FSN9</accession>
<feature type="binding site" evidence="15">
    <location>
        <position position="109"/>
    </location>
    <ligand>
        <name>Zn(2+)</name>
        <dbReference type="ChEBI" id="CHEBI:29105"/>
        <label>1</label>
    </ligand>
</feature>
<dbReference type="Pfam" id="PF07687">
    <property type="entry name" value="M20_dimer"/>
    <property type="match status" value="1"/>
</dbReference>
<evidence type="ECO:0000256" key="6">
    <source>
        <dbReference type="ARBA" id="ARBA00022605"/>
    </source>
</evidence>
<keyword evidence="8 15" id="KW-0378">Hydrolase</keyword>
<evidence type="ECO:0000256" key="8">
    <source>
        <dbReference type="ARBA" id="ARBA00022801"/>
    </source>
</evidence>
<evidence type="ECO:0000256" key="1">
    <source>
        <dbReference type="ARBA" id="ARBA00005130"/>
    </source>
</evidence>
<evidence type="ECO:0000313" key="18">
    <source>
        <dbReference type="Proteomes" id="UP000215188"/>
    </source>
</evidence>
<evidence type="ECO:0000256" key="2">
    <source>
        <dbReference type="ARBA" id="ARBA00006746"/>
    </source>
</evidence>
<reference evidence="17 18" key="1">
    <citation type="submission" date="2017-06" db="EMBL/GenBank/DDBJ databases">
        <title>Reclassification of a Polynucleobacter cosmopolitanus strain isolated from tropical Lake Victoria as Polynucleobacter victoriensis comb. nov.</title>
        <authorList>
            <person name="Hahn M.W."/>
        </authorList>
    </citation>
    <scope>NUCLEOTIDE SEQUENCE [LARGE SCALE GENOMIC DNA]</scope>
    <source>
        <strain evidence="17 18">MWH-MoIso2</strain>
    </source>
</reference>
<evidence type="ECO:0000256" key="7">
    <source>
        <dbReference type="ARBA" id="ARBA00022723"/>
    </source>
</evidence>
<feature type="binding site" evidence="15">
    <location>
        <position position="358"/>
    </location>
    <ligand>
        <name>Zn(2+)</name>
        <dbReference type="ChEBI" id="CHEBI:29105"/>
        <label>2</label>
    </ligand>
</feature>
<comment type="caution">
    <text evidence="17">The sequence shown here is derived from an EMBL/GenBank/DDBJ whole genome shotgun (WGS) entry which is preliminary data.</text>
</comment>
<dbReference type="GO" id="GO:0009089">
    <property type="term" value="P:lysine biosynthetic process via diaminopimelate"/>
    <property type="evidence" value="ECO:0007669"/>
    <property type="project" value="UniProtKB-UniRule"/>
</dbReference>
<evidence type="ECO:0000256" key="4">
    <source>
        <dbReference type="ARBA" id="ARBA00011921"/>
    </source>
</evidence>
<dbReference type="OrthoDB" id="9809784at2"/>
<evidence type="ECO:0000256" key="13">
    <source>
        <dbReference type="ARBA" id="ARBA00031891"/>
    </source>
</evidence>
<evidence type="ECO:0000256" key="10">
    <source>
        <dbReference type="ARBA" id="ARBA00022915"/>
    </source>
</evidence>
<proteinExistence type="inferred from homology"/>
<dbReference type="Gene3D" id="3.40.630.10">
    <property type="entry name" value="Zn peptidases"/>
    <property type="match status" value="2"/>
</dbReference>
<dbReference type="GO" id="GO:0006526">
    <property type="term" value="P:L-arginine biosynthetic process"/>
    <property type="evidence" value="ECO:0007669"/>
    <property type="project" value="TreeGrafter"/>
</dbReference>
<dbReference type="GO" id="GO:0009014">
    <property type="term" value="F:succinyl-diaminopimelate desuccinylase activity"/>
    <property type="evidence" value="ECO:0007669"/>
    <property type="project" value="UniProtKB-UniRule"/>
</dbReference>
<dbReference type="GO" id="GO:0019877">
    <property type="term" value="P:diaminopimelate biosynthetic process"/>
    <property type="evidence" value="ECO:0007669"/>
    <property type="project" value="UniProtKB-UniRule"/>
</dbReference>
<keyword evidence="12 15" id="KW-0170">Cobalt</keyword>
<evidence type="ECO:0000256" key="15">
    <source>
        <dbReference type="HAMAP-Rule" id="MF_01690"/>
    </source>
</evidence>
<feature type="active site" description="Proton acceptor" evidence="15">
    <location>
        <position position="143"/>
    </location>
</feature>
<evidence type="ECO:0000256" key="12">
    <source>
        <dbReference type="ARBA" id="ARBA00023285"/>
    </source>
</evidence>
<comment type="function">
    <text evidence="15">Catalyzes the hydrolysis of N-succinyl-L,L-diaminopimelic acid (SDAP), forming succinate and LL-2,6-diaminopimelate (DAP), an intermediate involved in the bacterial biosynthesis of lysine and meso-diaminopimelic acid, an essential component of bacterial cell walls.</text>
</comment>
<comment type="similarity">
    <text evidence="2 15">Belongs to the peptidase M20A family. DapE subfamily.</text>
</comment>
<dbReference type="NCBIfam" id="NF009557">
    <property type="entry name" value="PRK13009.1"/>
    <property type="match status" value="1"/>
</dbReference>
<keyword evidence="9 15" id="KW-0862">Zinc</keyword>
<keyword evidence="7 15" id="KW-0479">Metal-binding</keyword>
<dbReference type="InterPro" id="IPR036264">
    <property type="entry name" value="Bact_exopeptidase_dim_dom"/>
</dbReference>
<dbReference type="EMBL" id="NJGG01000003">
    <property type="protein sequence ID" value="OXL14578.1"/>
    <property type="molecule type" value="Genomic_DNA"/>
</dbReference>
<feature type="binding site" evidence="15">
    <location>
        <position position="172"/>
    </location>
    <ligand>
        <name>Zn(2+)</name>
        <dbReference type="ChEBI" id="CHEBI:29105"/>
        <label>1</label>
    </ligand>
</feature>
<evidence type="ECO:0000256" key="3">
    <source>
        <dbReference type="ARBA" id="ARBA00011738"/>
    </source>
</evidence>
<dbReference type="GO" id="GO:0008777">
    <property type="term" value="F:acetylornithine deacetylase activity"/>
    <property type="evidence" value="ECO:0007669"/>
    <property type="project" value="TreeGrafter"/>
</dbReference>
<dbReference type="SUPFAM" id="SSF55031">
    <property type="entry name" value="Bacterial exopeptidase dimerisation domain"/>
    <property type="match status" value="1"/>
</dbReference>
<dbReference type="Pfam" id="PF01546">
    <property type="entry name" value="Peptidase_M20"/>
    <property type="match status" value="1"/>
</dbReference>
<protein>
    <recommendedName>
        <fullName evidence="5 15">Succinyl-diaminopimelate desuccinylase</fullName>
        <shortName evidence="15">SDAP desuccinylase</shortName>
        <ecNumber evidence="4 15">3.5.1.18</ecNumber>
    </recommendedName>
    <alternativeName>
        <fullName evidence="13 15">N-succinyl-LL-2,6-diaminoheptanedioate amidohydrolase</fullName>
    </alternativeName>
</protein>
<dbReference type="FunFam" id="3.40.630.10:FF:000005">
    <property type="entry name" value="Succinyl-diaminopimelate desuccinylase"/>
    <property type="match status" value="1"/>
</dbReference>
<evidence type="ECO:0000256" key="11">
    <source>
        <dbReference type="ARBA" id="ARBA00023154"/>
    </source>
</evidence>
<evidence type="ECO:0000256" key="9">
    <source>
        <dbReference type="ARBA" id="ARBA00022833"/>
    </source>
</evidence>
<dbReference type="InterPro" id="IPR005941">
    <property type="entry name" value="DapE_proteobac"/>
</dbReference>
<feature type="domain" description="Peptidase M20 dimerisation" evidence="16">
    <location>
        <begin position="185"/>
        <end position="291"/>
    </location>
</feature>
<evidence type="ECO:0000256" key="5">
    <source>
        <dbReference type="ARBA" id="ARBA00022391"/>
    </source>
</evidence>
<dbReference type="GO" id="GO:0008270">
    <property type="term" value="F:zinc ion binding"/>
    <property type="evidence" value="ECO:0007669"/>
    <property type="project" value="UniProtKB-UniRule"/>
</dbReference>
<feature type="binding site" evidence="15">
    <location>
        <position position="76"/>
    </location>
    <ligand>
        <name>Zn(2+)</name>
        <dbReference type="ChEBI" id="CHEBI:29105"/>
        <label>1</label>
    </ligand>
</feature>
<evidence type="ECO:0000313" key="17">
    <source>
        <dbReference type="EMBL" id="OXL14578.1"/>
    </source>
</evidence>
<dbReference type="NCBIfam" id="TIGR01246">
    <property type="entry name" value="dapE_proteo"/>
    <property type="match status" value="1"/>
</dbReference>
<dbReference type="GO" id="GO:0050897">
    <property type="term" value="F:cobalt ion binding"/>
    <property type="evidence" value="ECO:0007669"/>
    <property type="project" value="UniProtKB-UniRule"/>
</dbReference>
<dbReference type="AlphaFoldDB" id="A0A229FSN9"/>
<keyword evidence="6 15" id="KW-0028">Amino-acid biosynthesis</keyword>
<dbReference type="InterPro" id="IPR050072">
    <property type="entry name" value="Peptidase_M20A"/>
</dbReference>
<feature type="active site" evidence="15">
    <location>
        <position position="78"/>
    </location>
</feature>
<organism evidence="17 18">
    <name type="scientific">Polynucleobacter cosmopolitanus</name>
    <dbReference type="NCBI Taxonomy" id="351345"/>
    <lineage>
        <taxon>Bacteria</taxon>
        <taxon>Pseudomonadati</taxon>
        <taxon>Pseudomonadota</taxon>
        <taxon>Betaproteobacteria</taxon>
        <taxon>Burkholderiales</taxon>
        <taxon>Burkholderiaceae</taxon>
        <taxon>Polynucleobacter</taxon>
    </lineage>
</organism>
<gene>
    <name evidence="15" type="primary">dapE</name>
    <name evidence="17" type="ORF">AOC33_08725</name>
</gene>
<name>A0A229FSN9_9BURK</name>
<comment type="catalytic activity">
    <reaction evidence="14 15">
        <text>N-succinyl-(2S,6S)-2,6-diaminopimelate + H2O = (2S,6S)-2,6-diaminopimelate + succinate</text>
        <dbReference type="Rhea" id="RHEA:22608"/>
        <dbReference type="ChEBI" id="CHEBI:15377"/>
        <dbReference type="ChEBI" id="CHEBI:30031"/>
        <dbReference type="ChEBI" id="CHEBI:57609"/>
        <dbReference type="ChEBI" id="CHEBI:58087"/>
        <dbReference type="EC" id="3.5.1.18"/>
    </reaction>
</comment>
<keyword evidence="11 15" id="KW-0457">Lysine biosynthesis</keyword>
<dbReference type="CDD" id="cd03891">
    <property type="entry name" value="M20_DapE_proteobac"/>
    <property type="match status" value="1"/>
</dbReference>
<dbReference type="HAMAP" id="MF_01690">
    <property type="entry name" value="DapE"/>
    <property type="match status" value="1"/>
</dbReference>
<dbReference type="FunFam" id="3.30.70.360:FF:000011">
    <property type="entry name" value="Succinyl-diaminopimelate desuccinylase"/>
    <property type="match status" value="1"/>
</dbReference>
<dbReference type="Proteomes" id="UP000215188">
    <property type="component" value="Unassembled WGS sequence"/>
</dbReference>
<dbReference type="SUPFAM" id="SSF53187">
    <property type="entry name" value="Zn-dependent exopeptidases"/>
    <property type="match status" value="1"/>
</dbReference>
<comment type="pathway">
    <text evidence="1 15">Amino-acid biosynthesis; L-lysine biosynthesis via DAP pathway; LL-2,6-diaminopimelate from (S)-tetrahydrodipicolinate (succinylase route): step 3/3.</text>
</comment>
<sequence length="385" mass="41699">MTTNSTLALTEQLISQNSVTPADGGCQDLIADRLKAIGFECETMMSGPDHFRVTNLWAVKRGALGKTGSLLSFAGHTDVVPTGPLDKWSSNPFQPTHQDGFLYGRGAADMKTSLAAFVVATEEFVAQNPDHKGSIAFLLTSDEEGPAHDGTVIVCNELKKRGERLDYCVVGEPTSVDQLGDTIKNGRRGSLSGKLKVIGVQGHIAYPHLSKNPIHLMAPALAELAGVTWDQGNTYFQPTAWQVSNIHSGTGATNVIPGEVVIDFNFRFSTENTADKLKEKLETILKKHQLNFTIEWNLSGEPFLTQPGNLSEAMQASIKAETNVTAELSTTGGTSDARFIAKICPQVVEFGPRNATIHQINERVELADIEPLKNIYKGVLEKLIA</sequence>
<evidence type="ECO:0000256" key="14">
    <source>
        <dbReference type="ARBA" id="ARBA00051301"/>
    </source>
</evidence>
<keyword evidence="10 15" id="KW-0220">Diaminopimelate biosynthesis</keyword>
<dbReference type="InterPro" id="IPR011650">
    <property type="entry name" value="Peptidase_M20_dimer"/>
</dbReference>
<dbReference type="PANTHER" id="PTHR43808:SF31">
    <property type="entry name" value="N-ACETYL-L-CITRULLINE DEACETYLASE"/>
    <property type="match status" value="1"/>
</dbReference>
<dbReference type="UniPathway" id="UPA00034">
    <property type="reaction ID" value="UER00021"/>
</dbReference>
<keyword evidence="18" id="KW-1185">Reference proteome</keyword>
<dbReference type="InterPro" id="IPR002933">
    <property type="entry name" value="Peptidase_M20"/>
</dbReference>
<dbReference type="EC" id="3.5.1.18" evidence="4 15"/>
<dbReference type="PANTHER" id="PTHR43808">
    <property type="entry name" value="ACETYLORNITHINE DEACETYLASE"/>
    <property type="match status" value="1"/>
</dbReference>